<dbReference type="Proteomes" id="UP000176952">
    <property type="component" value="Unassembled WGS sequence"/>
</dbReference>
<evidence type="ECO:0000313" key="2">
    <source>
        <dbReference type="EMBL" id="OGY84303.1"/>
    </source>
</evidence>
<feature type="transmembrane region" description="Helical" evidence="1">
    <location>
        <begin position="88"/>
        <end position="106"/>
    </location>
</feature>
<name>A0A1G2B538_9BACT</name>
<dbReference type="AlphaFoldDB" id="A0A1G2B538"/>
<dbReference type="EMBL" id="MHKD01000015">
    <property type="protein sequence ID" value="OGY84303.1"/>
    <property type="molecule type" value="Genomic_DNA"/>
</dbReference>
<gene>
    <name evidence="2" type="ORF">A3F54_03880</name>
</gene>
<evidence type="ECO:0000313" key="3">
    <source>
        <dbReference type="Proteomes" id="UP000176952"/>
    </source>
</evidence>
<proteinExistence type="predicted"/>
<accession>A0A1G2B538</accession>
<reference evidence="2 3" key="1">
    <citation type="journal article" date="2016" name="Nat. Commun.">
        <title>Thousands of microbial genomes shed light on interconnected biogeochemical processes in an aquifer system.</title>
        <authorList>
            <person name="Anantharaman K."/>
            <person name="Brown C.T."/>
            <person name="Hug L.A."/>
            <person name="Sharon I."/>
            <person name="Castelle C.J."/>
            <person name="Probst A.J."/>
            <person name="Thomas B.C."/>
            <person name="Singh A."/>
            <person name="Wilkins M.J."/>
            <person name="Karaoz U."/>
            <person name="Brodie E.L."/>
            <person name="Williams K.H."/>
            <person name="Hubbard S.S."/>
            <person name="Banfield J.F."/>
        </authorList>
    </citation>
    <scope>NUCLEOTIDE SEQUENCE [LARGE SCALE GENOMIC DNA]</scope>
</reference>
<comment type="caution">
    <text evidence="2">The sequence shown here is derived from an EMBL/GenBank/DDBJ whole genome shotgun (WGS) entry which is preliminary data.</text>
</comment>
<dbReference type="STRING" id="1798542.A3F54_03880"/>
<evidence type="ECO:0000256" key="1">
    <source>
        <dbReference type="SAM" id="Phobius"/>
    </source>
</evidence>
<keyword evidence="1" id="KW-0472">Membrane</keyword>
<sequence>MAADEKIKQNAMGTTNISGMQSAAWGLMRISIGWMLLWGFLDKMFGLGFTTAAEKSWLDGVSPTTGFLKGAATGPFADIFHKLAGQAWVDWLFMLGLLLIGLSLIFGVGMKIATGAGCLLFALMFLAVMPPKHNPLIDEHIVYILAMIVMQQNKAGRQWGLGSWWSQTGLVKRHPILE</sequence>
<protein>
    <recommendedName>
        <fullName evidence="4">DoxX family protein</fullName>
    </recommendedName>
</protein>
<evidence type="ECO:0008006" key="4">
    <source>
        <dbReference type="Google" id="ProtNLM"/>
    </source>
</evidence>
<keyword evidence="1" id="KW-1133">Transmembrane helix</keyword>
<feature type="transmembrane region" description="Helical" evidence="1">
    <location>
        <begin position="22"/>
        <end position="41"/>
    </location>
</feature>
<keyword evidence="1" id="KW-0812">Transmembrane</keyword>
<organism evidence="2 3">
    <name type="scientific">Candidatus Kerfeldbacteria bacterium RIFCSPHIGHO2_12_FULL_48_17</name>
    <dbReference type="NCBI Taxonomy" id="1798542"/>
    <lineage>
        <taxon>Bacteria</taxon>
        <taxon>Candidatus Kerfeldiibacteriota</taxon>
    </lineage>
</organism>